<organism evidence="2 3">
    <name type="scientific">Bacteroides uniformis (strain ATCC 8492 / DSM 6597 / CCUG 4942 / CIP 103695 / JCM 5828 / KCTC 5204 / NCTC 13054 / VPI 0061)</name>
    <dbReference type="NCBI Taxonomy" id="411479"/>
    <lineage>
        <taxon>Bacteria</taxon>
        <taxon>Pseudomonadati</taxon>
        <taxon>Bacteroidota</taxon>
        <taxon>Bacteroidia</taxon>
        <taxon>Bacteroidales</taxon>
        <taxon>Bacteroidaceae</taxon>
        <taxon>Bacteroides</taxon>
    </lineage>
</organism>
<keyword evidence="1" id="KW-0812">Transmembrane</keyword>
<comment type="caution">
    <text evidence="2">The sequence shown here is derived from an EMBL/GenBank/DDBJ whole genome shotgun (WGS) entry which is preliminary data.</text>
</comment>
<evidence type="ECO:0000313" key="3">
    <source>
        <dbReference type="Proteomes" id="UP000004110"/>
    </source>
</evidence>
<dbReference type="Proteomes" id="UP000004110">
    <property type="component" value="Unassembled WGS sequence"/>
</dbReference>
<evidence type="ECO:0000313" key="2">
    <source>
        <dbReference type="EMBL" id="EDO55502.1"/>
    </source>
</evidence>
<evidence type="ECO:0000256" key="1">
    <source>
        <dbReference type="SAM" id="Phobius"/>
    </source>
</evidence>
<feature type="transmembrane region" description="Helical" evidence="1">
    <location>
        <begin position="20"/>
        <end position="42"/>
    </location>
</feature>
<dbReference type="AlphaFoldDB" id="A0ABC9NG46"/>
<name>A0ABC9NG46_BACUC</name>
<sequence length="89" mass="10547">MQFRKIHGLKGFFSFFSRYFFSCSHYIITLLFQINPVLFFLVTSVSSESTSWSKFAQLVSYHIFGNINRNKFISVVNCNSMAYEIRRNH</sequence>
<reference evidence="2" key="1">
    <citation type="submission" date="2007-06" db="EMBL/GenBank/DDBJ databases">
        <authorList>
            <person name="Fulton L."/>
            <person name="Clifton S."/>
            <person name="Fulton B."/>
            <person name="Xu J."/>
            <person name="Minx P."/>
            <person name="Pepin K.H."/>
            <person name="Johnson M."/>
            <person name="Thiruvilangam P."/>
            <person name="Bhonagiri V."/>
            <person name="Nash W.E."/>
            <person name="Mardis E.R."/>
            <person name="Wilson R.K."/>
        </authorList>
    </citation>
    <scope>NUCLEOTIDE SEQUENCE [LARGE SCALE GENOMIC DNA]</scope>
    <source>
        <strain evidence="2">ATCC 8492</strain>
    </source>
</reference>
<gene>
    <name evidence="2" type="ORF">BACUNI_00807</name>
</gene>
<protein>
    <submittedName>
        <fullName evidence="2">Uncharacterized protein</fullName>
    </submittedName>
</protein>
<proteinExistence type="predicted"/>
<reference evidence="2" key="2">
    <citation type="submission" date="2013-11" db="EMBL/GenBank/DDBJ databases">
        <title>Draft genome sequence of Bacteroides uniformis (ATCC 8492).</title>
        <authorList>
            <person name="Sudarsanam P."/>
            <person name="Ley R."/>
            <person name="Guruge J."/>
            <person name="Turnbaugh P.J."/>
            <person name="Mahowald M."/>
            <person name="Liep D."/>
            <person name="Gordon J."/>
        </authorList>
    </citation>
    <scope>NUCLEOTIDE SEQUENCE</scope>
    <source>
        <strain evidence="2">ATCC 8492</strain>
    </source>
</reference>
<keyword evidence="1" id="KW-1133">Transmembrane helix</keyword>
<keyword evidence="1" id="KW-0472">Membrane</keyword>
<dbReference type="EMBL" id="AAYH02000037">
    <property type="protein sequence ID" value="EDO55502.1"/>
    <property type="molecule type" value="Genomic_DNA"/>
</dbReference>
<accession>A0ABC9NG46</accession>
<keyword evidence="3" id="KW-1185">Reference proteome</keyword>